<evidence type="ECO:0000313" key="1">
    <source>
        <dbReference type="EMBL" id="PWQ99260.1"/>
    </source>
</evidence>
<dbReference type="AlphaFoldDB" id="A0A317CS43"/>
<keyword evidence="2" id="KW-1185">Reference proteome</keyword>
<protein>
    <recommendedName>
        <fullName evidence="3">DUF1579 domain-containing protein</fullName>
    </recommendedName>
</protein>
<proteinExistence type="predicted"/>
<accession>A0A317CS43</accession>
<comment type="caution">
    <text evidence="1">The sequence shown here is derived from an EMBL/GenBank/DDBJ whole genome shotgun (WGS) entry which is preliminary data.</text>
</comment>
<evidence type="ECO:0000313" key="2">
    <source>
        <dbReference type="Proteomes" id="UP000245506"/>
    </source>
</evidence>
<name>A0A317CS43_9GAMM</name>
<evidence type="ECO:0008006" key="3">
    <source>
        <dbReference type="Google" id="ProtNLM"/>
    </source>
</evidence>
<dbReference type="EMBL" id="QGKL01000007">
    <property type="protein sequence ID" value="PWQ99260.1"/>
    <property type="molecule type" value="Genomic_DNA"/>
</dbReference>
<sequence>MQGEWDVEAHIMGDNGQWAATPIPKETAIYPIFEGTAHRETMKIAYGDMVVSLFFSWSYDQYRQVYRMISCDDQSGLMSVLEGNFIEGTDTVVIDDVRAGTSMVEAEGEASFSQLSSSKTSEDSFTDILSESYDKGHTWNPIFRAVHTRKKLSKNN</sequence>
<organism evidence="1 2">
    <name type="scientific">Leucothrix arctica</name>
    <dbReference type="NCBI Taxonomy" id="1481894"/>
    <lineage>
        <taxon>Bacteria</taxon>
        <taxon>Pseudomonadati</taxon>
        <taxon>Pseudomonadota</taxon>
        <taxon>Gammaproteobacteria</taxon>
        <taxon>Thiotrichales</taxon>
        <taxon>Thiotrichaceae</taxon>
        <taxon>Leucothrix</taxon>
    </lineage>
</organism>
<dbReference type="Proteomes" id="UP000245506">
    <property type="component" value="Unassembled WGS sequence"/>
</dbReference>
<reference evidence="1 2" key="1">
    <citation type="submission" date="2018-05" db="EMBL/GenBank/DDBJ databases">
        <title>Leucothrix arctica sp. nov., isolated from Arctic seawater.</title>
        <authorList>
            <person name="Choi A."/>
            <person name="Baek K."/>
        </authorList>
    </citation>
    <scope>NUCLEOTIDE SEQUENCE [LARGE SCALE GENOMIC DNA]</scope>
    <source>
        <strain evidence="1 2">IMCC9719</strain>
    </source>
</reference>
<gene>
    <name evidence="1" type="ORF">DKT75_01560</name>
</gene>